<evidence type="ECO:0000259" key="26">
    <source>
        <dbReference type="Pfam" id="PF25322"/>
    </source>
</evidence>
<keyword evidence="20" id="KW-0539">Nucleus</keyword>
<dbReference type="AlphaFoldDB" id="A0A8B7ZS89"/>
<dbReference type="GO" id="GO:0031901">
    <property type="term" value="C:early endosome membrane"/>
    <property type="evidence" value="ECO:0007669"/>
    <property type="project" value="UniProtKB-SubCell"/>
</dbReference>
<keyword evidence="11" id="KW-1003">Cell membrane</keyword>
<keyword evidence="12" id="KW-0963">Cytoplasm</keyword>
<dbReference type="OrthoDB" id="241990at2759"/>
<dbReference type="GO" id="GO:0005765">
    <property type="term" value="C:lysosomal membrane"/>
    <property type="evidence" value="ECO:0007669"/>
    <property type="project" value="UniProtKB-SubCell"/>
</dbReference>
<dbReference type="InterPro" id="IPR032679">
    <property type="entry name" value="Sin1_N"/>
</dbReference>
<evidence type="ECO:0000313" key="30">
    <source>
        <dbReference type="RefSeq" id="XP_022107922.1"/>
    </source>
</evidence>
<comment type="subcellular location">
    <subcellularLocation>
        <location evidence="2">Cell membrane</location>
        <topology evidence="2">Peripheral membrane protein</topology>
    </subcellularLocation>
    <subcellularLocation>
        <location evidence="7">Cytoplasm</location>
        <location evidence="7">Perinuclear region</location>
    </subcellularLocation>
    <subcellularLocation>
        <location evidence="3">Early endosome membrane</location>
        <topology evidence="3">Peripheral membrane protein</topology>
    </subcellularLocation>
    <subcellularLocation>
        <location evidence="5">Endoplasmic reticulum membrane</location>
        <topology evidence="5">Peripheral membrane protein</topology>
    </subcellularLocation>
    <subcellularLocation>
        <location evidence="4">Golgi apparatus membrane</location>
        <topology evidence="4">Peripheral membrane protein</topology>
    </subcellularLocation>
    <subcellularLocation>
        <location evidence="8">Late endosome membrane</location>
        <topology evidence="8">Peripheral membrane protein</topology>
    </subcellularLocation>
    <subcellularLocation>
        <location evidence="21">Lysosome membrane</location>
        <topology evidence="21">Peripheral membrane protein</topology>
    </subcellularLocation>
    <subcellularLocation>
        <location evidence="6">Mitochondrion outer membrane</location>
        <topology evidence="6">Peripheral membrane protein</topology>
    </subcellularLocation>
    <subcellularLocation>
        <location evidence="1">Nucleus</location>
    </subcellularLocation>
</comment>
<keyword evidence="27" id="KW-1185">Reference proteome</keyword>
<keyword evidence="13" id="KW-0967">Endosome</keyword>
<dbReference type="GO" id="GO:0030674">
    <property type="term" value="F:protein-macromolecule adaptor activity"/>
    <property type="evidence" value="ECO:0007669"/>
    <property type="project" value="UniProtKB-ARBA"/>
</dbReference>
<dbReference type="InterPro" id="IPR011993">
    <property type="entry name" value="PH-like_dom_sf"/>
</dbReference>
<dbReference type="FunFam" id="2.30.29.30:FF:000585">
    <property type="entry name" value="target of rapamycin complex 2 subunit MAPKAP1 isoform X3"/>
    <property type="match status" value="1"/>
</dbReference>
<comment type="similarity">
    <text evidence="9">Belongs to the SIN1 family.</text>
</comment>
<evidence type="ECO:0000256" key="14">
    <source>
        <dbReference type="ARBA" id="ARBA00022787"/>
    </source>
</evidence>
<evidence type="ECO:0000313" key="28">
    <source>
        <dbReference type="RefSeq" id="XP_022107920.1"/>
    </source>
</evidence>
<evidence type="ECO:0000256" key="1">
    <source>
        <dbReference type="ARBA" id="ARBA00004123"/>
    </source>
</evidence>
<dbReference type="GO" id="GO:0031902">
    <property type="term" value="C:late endosome membrane"/>
    <property type="evidence" value="ECO:0007669"/>
    <property type="project" value="UniProtKB-SubCell"/>
</dbReference>
<evidence type="ECO:0000256" key="9">
    <source>
        <dbReference type="ARBA" id="ARBA00009407"/>
    </source>
</evidence>
<evidence type="ECO:0000256" key="18">
    <source>
        <dbReference type="ARBA" id="ARBA00023136"/>
    </source>
</evidence>
<evidence type="ECO:0000256" key="13">
    <source>
        <dbReference type="ARBA" id="ARBA00022753"/>
    </source>
</evidence>
<evidence type="ECO:0000256" key="10">
    <source>
        <dbReference type="ARBA" id="ARBA00014183"/>
    </source>
</evidence>
<gene>
    <name evidence="28 29 30" type="primary">LOC110988571</name>
</gene>
<dbReference type="GO" id="GO:0005546">
    <property type="term" value="F:phosphatidylinositol-4,5-bisphosphate binding"/>
    <property type="evidence" value="ECO:0007669"/>
    <property type="project" value="TreeGrafter"/>
</dbReference>
<feature type="domain" description="Target of rapamycin complex 2 subunit MAPKAP1-like Ras-binding" evidence="26">
    <location>
        <begin position="298"/>
        <end position="363"/>
    </location>
</feature>
<evidence type="ECO:0000256" key="16">
    <source>
        <dbReference type="ARBA" id="ARBA00023034"/>
    </source>
</evidence>
<evidence type="ECO:0000256" key="5">
    <source>
        <dbReference type="ARBA" id="ARBA00004406"/>
    </source>
</evidence>
<dbReference type="OMA" id="NAKFWPQ"/>
<evidence type="ECO:0000256" key="3">
    <source>
        <dbReference type="ARBA" id="ARBA00004220"/>
    </source>
</evidence>
<evidence type="ECO:0000313" key="29">
    <source>
        <dbReference type="RefSeq" id="XP_022107921.1"/>
    </source>
</evidence>
<dbReference type="Pfam" id="PF16979">
    <property type="entry name" value="SIN1_PH"/>
    <property type="match status" value="1"/>
</dbReference>
<dbReference type="InterPro" id="IPR031567">
    <property type="entry name" value="CRIM_dom"/>
</dbReference>
<feature type="domain" description="CRIM" evidence="24">
    <location>
        <begin position="146"/>
        <end position="274"/>
    </location>
</feature>
<dbReference type="GO" id="GO:0038203">
    <property type="term" value="P:TORC2 signaling"/>
    <property type="evidence" value="ECO:0007669"/>
    <property type="project" value="TreeGrafter"/>
</dbReference>
<evidence type="ECO:0000256" key="12">
    <source>
        <dbReference type="ARBA" id="ARBA00022490"/>
    </source>
</evidence>
<protein>
    <recommendedName>
        <fullName evidence="10">Target of rapamycin complex 2 subunit MAPKAP1</fullName>
    </recommendedName>
    <alternativeName>
        <fullName evidence="22">Stress-activated map kinase-interacting protein 1</fullName>
    </alternativeName>
</protein>
<dbReference type="Pfam" id="PF16978">
    <property type="entry name" value="CRIM"/>
    <property type="match status" value="1"/>
</dbReference>
<dbReference type="GeneID" id="110988571"/>
<keyword evidence="18" id="KW-0472">Membrane</keyword>
<evidence type="ECO:0000256" key="19">
    <source>
        <dbReference type="ARBA" id="ARBA00023228"/>
    </source>
</evidence>
<keyword evidence="14" id="KW-1000">Mitochondrion outer membrane</keyword>
<dbReference type="InterPro" id="IPR008828">
    <property type="entry name" value="Sin1/Avo1"/>
</dbReference>
<organism evidence="27 30">
    <name type="scientific">Acanthaster planci</name>
    <name type="common">Crown-of-thorns starfish</name>
    <dbReference type="NCBI Taxonomy" id="133434"/>
    <lineage>
        <taxon>Eukaryota</taxon>
        <taxon>Metazoa</taxon>
        <taxon>Echinodermata</taxon>
        <taxon>Eleutherozoa</taxon>
        <taxon>Asterozoa</taxon>
        <taxon>Asteroidea</taxon>
        <taxon>Valvatacea</taxon>
        <taxon>Valvatida</taxon>
        <taxon>Acanthasteridae</taxon>
        <taxon>Acanthaster</taxon>
    </lineage>
</organism>
<dbReference type="InterPro" id="IPR031313">
    <property type="entry name" value="Sin1_PH_dom"/>
</dbReference>
<keyword evidence="19" id="KW-0458">Lysosome</keyword>
<dbReference type="GO" id="GO:0005634">
    <property type="term" value="C:nucleus"/>
    <property type="evidence" value="ECO:0007669"/>
    <property type="project" value="UniProtKB-SubCell"/>
</dbReference>
<dbReference type="Proteomes" id="UP000694845">
    <property type="component" value="Unplaced"/>
</dbReference>
<evidence type="ECO:0000256" key="4">
    <source>
        <dbReference type="ARBA" id="ARBA00004395"/>
    </source>
</evidence>
<dbReference type="RefSeq" id="XP_022107920.1">
    <property type="nucleotide sequence ID" value="XM_022252228.1"/>
</dbReference>
<sequence length="525" mass="60279">MALLDDPAFIIAHIRHSFITSDDTGMCEMAIMNEDLDWKERKQEALDKRKKPWSQYYSMDPDQEDVDIFGESYEIEATSEYGFRQRSNTAVRLEKLRSDRMAQKKCKRIQWKGEAYMEFPEEDLDELFAKKTIPRQNASNEDRRRSVLSLQLELNPDQANNPFSEYAKFDGKAHAGSANIKKIDIYLAMCEGDAREFPVTIYVVGNAKVLDLIGLICWHYTNKGYQPKLRQNVESYCLMIAEEDGEVDTDFPALDNREAISKFGFNTLALVPLDMPEDGNSEEVRQEGCVVNIKSSDGESKVAVDNLNTTLREILVRALRKRKGVIPTAGPDYILERENEPGVALDLDTKLCDMTSFDLVMVREHSKRDYGKQDRVRHVSTIEPPLVLSTQYKSFRINMLHRLRPTTEIQLGVSGDRIEIDPVSQPKTTAAKFWSSKQKAVSIDTDRLAACAITDEKPSGKTIFRLTYKSVSHDFKHRDFETDHATAKHIVTKINQILELRASAVRNDYTIWKDRRHSTKRHHDK</sequence>
<dbReference type="GO" id="GO:0005741">
    <property type="term" value="C:mitochondrial outer membrane"/>
    <property type="evidence" value="ECO:0007669"/>
    <property type="project" value="UniProtKB-SubCell"/>
</dbReference>
<dbReference type="CTD" id="79109"/>
<dbReference type="Gene3D" id="2.30.29.30">
    <property type="entry name" value="Pleckstrin-homology domain (PH domain)/Phosphotyrosine-binding domain (PTB)"/>
    <property type="match status" value="1"/>
</dbReference>
<evidence type="ECO:0000256" key="15">
    <source>
        <dbReference type="ARBA" id="ARBA00022824"/>
    </source>
</evidence>
<dbReference type="RefSeq" id="XP_022107922.1">
    <property type="nucleotide sequence ID" value="XM_022252230.1"/>
</dbReference>
<evidence type="ECO:0000256" key="21">
    <source>
        <dbReference type="ARBA" id="ARBA00023765"/>
    </source>
</evidence>
<evidence type="ECO:0000256" key="7">
    <source>
        <dbReference type="ARBA" id="ARBA00004556"/>
    </source>
</evidence>
<evidence type="ECO:0000256" key="22">
    <source>
        <dbReference type="ARBA" id="ARBA00031431"/>
    </source>
</evidence>
<dbReference type="RefSeq" id="XP_022107921.1">
    <property type="nucleotide sequence ID" value="XM_022252229.1"/>
</dbReference>
<evidence type="ECO:0000256" key="17">
    <source>
        <dbReference type="ARBA" id="ARBA00023128"/>
    </source>
</evidence>
<evidence type="ECO:0000256" key="8">
    <source>
        <dbReference type="ARBA" id="ARBA00004633"/>
    </source>
</evidence>
<keyword evidence="17" id="KW-0496">Mitochondrion</keyword>
<dbReference type="InterPro" id="IPR057339">
    <property type="entry name" value="RBD_SIN1"/>
</dbReference>
<accession>A0A8B7ZS89</accession>
<evidence type="ECO:0000313" key="27">
    <source>
        <dbReference type="Proteomes" id="UP000694845"/>
    </source>
</evidence>
<feature type="domain" description="Sin1 N-terminal" evidence="23">
    <location>
        <begin position="18"/>
        <end position="133"/>
    </location>
</feature>
<evidence type="ECO:0000259" key="25">
    <source>
        <dbReference type="Pfam" id="PF16979"/>
    </source>
</evidence>
<reference evidence="28 29" key="1">
    <citation type="submission" date="2025-04" db="UniProtKB">
        <authorList>
            <consortium name="RefSeq"/>
        </authorList>
    </citation>
    <scope>IDENTIFICATION</scope>
</reference>
<dbReference type="PANTHER" id="PTHR13335:SF1">
    <property type="entry name" value="TARGET OF RAPAMYCIN COMPLEX 2 SUBUNIT MAPKAP1"/>
    <property type="match status" value="1"/>
</dbReference>
<dbReference type="GO" id="GO:0031932">
    <property type="term" value="C:TORC2 complex"/>
    <property type="evidence" value="ECO:0007669"/>
    <property type="project" value="InterPro"/>
</dbReference>
<name>A0A8B7ZS89_ACAPL</name>
<evidence type="ECO:0000259" key="24">
    <source>
        <dbReference type="Pfam" id="PF16978"/>
    </source>
</evidence>
<evidence type="ECO:0000256" key="6">
    <source>
        <dbReference type="ARBA" id="ARBA00004450"/>
    </source>
</evidence>
<feature type="domain" description="SIN1-type PH" evidence="25">
    <location>
        <begin position="391"/>
        <end position="499"/>
    </location>
</feature>
<dbReference type="GO" id="GO:0000139">
    <property type="term" value="C:Golgi membrane"/>
    <property type="evidence" value="ECO:0007669"/>
    <property type="project" value="UniProtKB-SubCell"/>
</dbReference>
<evidence type="ECO:0000259" key="23">
    <source>
        <dbReference type="Pfam" id="PF05422"/>
    </source>
</evidence>
<dbReference type="Pfam" id="PF25322">
    <property type="entry name" value="RBD_SIN1"/>
    <property type="match status" value="1"/>
</dbReference>
<keyword evidence="16" id="KW-0333">Golgi apparatus</keyword>
<dbReference type="KEGG" id="aplc:110988571"/>
<dbReference type="GO" id="GO:0048471">
    <property type="term" value="C:perinuclear region of cytoplasm"/>
    <property type="evidence" value="ECO:0007669"/>
    <property type="project" value="UniProtKB-SubCell"/>
</dbReference>
<proteinExistence type="inferred from homology"/>
<dbReference type="GO" id="GO:0005886">
    <property type="term" value="C:plasma membrane"/>
    <property type="evidence" value="ECO:0007669"/>
    <property type="project" value="UniProtKB-SubCell"/>
</dbReference>
<evidence type="ECO:0000256" key="20">
    <source>
        <dbReference type="ARBA" id="ARBA00023242"/>
    </source>
</evidence>
<evidence type="ECO:0000256" key="11">
    <source>
        <dbReference type="ARBA" id="ARBA00022475"/>
    </source>
</evidence>
<dbReference type="PANTHER" id="PTHR13335">
    <property type="entry name" value="TARGET OF RAPAMYCIN COMPLEX 2 SUBUNIT MAPKAP1"/>
    <property type="match status" value="1"/>
</dbReference>
<evidence type="ECO:0000256" key="2">
    <source>
        <dbReference type="ARBA" id="ARBA00004202"/>
    </source>
</evidence>
<keyword evidence="15" id="KW-0256">Endoplasmic reticulum</keyword>
<dbReference type="Pfam" id="PF05422">
    <property type="entry name" value="SIN1"/>
    <property type="match status" value="1"/>
</dbReference>
<dbReference type="GO" id="GO:0005789">
    <property type="term" value="C:endoplasmic reticulum membrane"/>
    <property type="evidence" value="ECO:0007669"/>
    <property type="project" value="UniProtKB-SubCell"/>
</dbReference>